<gene>
    <name evidence="4" type="ORF">BDZ94DRAFT_575659</name>
</gene>
<dbReference type="Pfam" id="PF20152">
    <property type="entry name" value="DUF6534"/>
    <property type="match status" value="1"/>
</dbReference>
<dbReference type="PANTHER" id="PTHR40465">
    <property type="entry name" value="CHROMOSOME 1, WHOLE GENOME SHOTGUN SEQUENCE"/>
    <property type="match status" value="1"/>
</dbReference>
<dbReference type="EMBL" id="MU150258">
    <property type="protein sequence ID" value="KAF9463872.1"/>
    <property type="molecule type" value="Genomic_DNA"/>
</dbReference>
<feature type="transmembrane region" description="Helical" evidence="2">
    <location>
        <begin position="121"/>
        <end position="146"/>
    </location>
</feature>
<feature type="transmembrane region" description="Helical" evidence="2">
    <location>
        <begin position="158"/>
        <end position="183"/>
    </location>
</feature>
<feature type="transmembrane region" description="Helical" evidence="2">
    <location>
        <begin position="80"/>
        <end position="100"/>
    </location>
</feature>
<name>A0A9P5Y826_9AGAR</name>
<protein>
    <recommendedName>
        <fullName evidence="3">DUF6534 domain-containing protein</fullName>
    </recommendedName>
</protein>
<organism evidence="4 5">
    <name type="scientific">Collybia nuda</name>
    <dbReference type="NCBI Taxonomy" id="64659"/>
    <lineage>
        <taxon>Eukaryota</taxon>
        <taxon>Fungi</taxon>
        <taxon>Dikarya</taxon>
        <taxon>Basidiomycota</taxon>
        <taxon>Agaricomycotina</taxon>
        <taxon>Agaricomycetes</taxon>
        <taxon>Agaricomycetidae</taxon>
        <taxon>Agaricales</taxon>
        <taxon>Tricholomatineae</taxon>
        <taxon>Clitocybaceae</taxon>
        <taxon>Collybia</taxon>
    </lineage>
</organism>
<evidence type="ECO:0000256" key="1">
    <source>
        <dbReference type="SAM" id="MobiDB-lite"/>
    </source>
</evidence>
<reference evidence="4" key="1">
    <citation type="submission" date="2020-11" db="EMBL/GenBank/DDBJ databases">
        <authorList>
            <consortium name="DOE Joint Genome Institute"/>
            <person name="Ahrendt S."/>
            <person name="Riley R."/>
            <person name="Andreopoulos W."/>
            <person name="Labutti K."/>
            <person name="Pangilinan J."/>
            <person name="Ruiz-Duenas F.J."/>
            <person name="Barrasa J.M."/>
            <person name="Sanchez-Garcia M."/>
            <person name="Camarero S."/>
            <person name="Miyauchi S."/>
            <person name="Serrano A."/>
            <person name="Linde D."/>
            <person name="Babiker R."/>
            <person name="Drula E."/>
            <person name="Ayuso-Fernandez I."/>
            <person name="Pacheco R."/>
            <person name="Padilla G."/>
            <person name="Ferreira P."/>
            <person name="Barriuso J."/>
            <person name="Kellner H."/>
            <person name="Castanera R."/>
            <person name="Alfaro M."/>
            <person name="Ramirez L."/>
            <person name="Pisabarro A.G."/>
            <person name="Kuo A."/>
            <person name="Tritt A."/>
            <person name="Lipzen A."/>
            <person name="He G."/>
            <person name="Yan M."/>
            <person name="Ng V."/>
            <person name="Cullen D."/>
            <person name="Martin F."/>
            <person name="Rosso M.-N."/>
            <person name="Henrissat B."/>
            <person name="Hibbett D."/>
            <person name="Martinez A.T."/>
            <person name="Grigoriev I.V."/>
        </authorList>
    </citation>
    <scope>NUCLEOTIDE SEQUENCE</scope>
    <source>
        <strain evidence="4">CBS 247.69</strain>
    </source>
</reference>
<keyword evidence="2" id="KW-0472">Membrane</keyword>
<accession>A0A9P5Y826</accession>
<evidence type="ECO:0000256" key="2">
    <source>
        <dbReference type="SAM" id="Phobius"/>
    </source>
</evidence>
<keyword evidence="2" id="KW-1133">Transmembrane helix</keyword>
<feature type="transmembrane region" description="Helical" evidence="2">
    <location>
        <begin position="12"/>
        <end position="37"/>
    </location>
</feature>
<proteinExistence type="predicted"/>
<keyword evidence="5" id="KW-1185">Reference proteome</keyword>
<sequence>MASPHIHLDSTLGAAFLGNLAAAIFYGITCVQTFIYFKKNYRDTTAFRLLIFFLWLIDTFHLALITHGLYYYLISNYGNLVVIASPTWSIVVQVYVTIISDGIIRAIFGRRVWLITERNKFIAAAIFLTSAFTCVSGIIFATRVFAVGSFANFSQISYLLYMALGGGVVADILIAGSLCISLSRTRTGFKQTDSIVVVLMMYTINTSLLTTVCSAACFITYAIWPREFTFIGIYFSLSKRIYSSLLSRQNNSLLTTFPAVFLNSLLATLNSRDSLKGRLAGVSGVALSDVSSSRRFEYSKSAYDSRHSQPVVVTVNRRVEVEDSESTRSPTATYFSKKIGDSPPYSPGGESSKSEVGYAY</sequence>
<keyword evidence="2" id="KW-0812">Transmembrane</keyword>
<dbReference type="InterPro" id="IPR045339">
    <property type="entry name" value="DUF6534"/>
</dbReference>
<dbReference type="Proteomes" id="UP000807353">
    <property type="component" value="Unassembled WGS sequence"/>
</dbReference>
<feature type="region of interest" description="Disordered" evidence="1">
    <location>
        <begin position="320"/>
        <end position="360"/>
    </location>
</feature>
<feature type="transmembrane region" description="Helical" evidence="2">
    <location>
        <begin position="49"/>
        <end position="74"/>
    </location>
</feature>
<evidence type="ECO:0000313" key="4">
    <source>
        <dbReference type="EMBL" id="KAF9463872.1"/>
    </source>
</evidence>
<evidence type="ECO:0000259" key="3">
    <source>
        <dbReference type="Pfam" id="PF20152"/>
    </source>
</evidence>
<evidence type="ECO:0000313" key="5">
    <source>
        <dbReference type="Proteomes" id="UP000807353"/>
    </source>
</evidence>
<dbReference type="AlphaFoldDB" id="A0A9P5Y826"/>
<feature type="transmembrane region" description="Helical" evidence="2">
    <location>
        <begin position="195"/>
        <end position="224"/>
    </location>
</feature>
<dbReference type="OrthoDB" id="2745105at2759"/>
<comment type="caution">
    <text evidence="4">The sequence shown here is derived from an EMBL/GenBank/DDBJ whole genome shotgun (WGS) entry which is preliminary data.</text>
</comment>
<dbReference type="PANTHER" id="PTHR40465:SF1">
    <property type="entry name" value="DUF6534 DOMAIN-CONTAINING PROTEIN"/>
    <property type="match status" value="1"/>
</dbReference>
<feature type="domain" description="DUF6534" evidence="3">
    <location>
        <begin position="168"/>
        <end position="274"/>
    </location>
</feature>